<comment type="caution">
    <text evidence="1">The sequence shown here is derived from an EMBL/GenBank/DDBJ whole genome shotgun (WGS) entry which is preliminary data.</text>
</comment>
<sequence length="232" mass="26472">MPVPAVCFAADVKHSKQMEKAYLIQVLEECRETLNREFSGDLIIPFSVRNGDELVGVSENFSSVYPVVKRLLTLSALRKCPFYLGIGIGGLETAGRSVHTMNGSAVIRAFEARDKHLKEKSEDARIWNGPDSETSVYFSSEHVPEGPLNALFNFITTIRRGWSEKQRQVIEMIEKHPEWTYEKIGAHLGYKSPKSTVSHLLKRADYQKLKAVEESFIRLLILYEKELNQKER</sequence>
<organism evidence="1 2">
    <name type="scientific">Caldibacillus debilis</name>
    <dbReference type="NCBI Taxonomy" id="301148"/>
    <lineage>
        <taxon>Bacteria</taxon>
        <taxon>Bacillati</taxon>
        <taxon>Bacillota</taxon>
        <taxon>Bacilli</taxon>
        <taxon>Bacillales</taxon>
        <taxon>Bacillaceae</taxon>
        <taxon>Caldibacillus</taxon>
    </lineage>
</organism>
<evidence type="ECO:0000313" key="1">
    <source>
        <dbReference type="EMBL" id="REJ27846.1"/>
    </source>
</evidence>
<dbReference type="EMBL" id="QEWE01000019">
    <property type="protein sequence ID" value="REJ27846.1"/>
    <property type="molecule type" value="Genomic_DNA"/>
</dbReference>
<dbReference type="RefSeq" id="WP_276643899.1">
    <property type="nucleotide sequence ID" value="NZ_QEWB01000006.1"/>
</dbReference>
<evidence type="ECO:0000313" key="2">
    <source>
        <dbReference type="Proteomes" id="UP000257014"/>
    </source>
</evidence>
<name>A0A3E0K3D5_9BACI</name>
<gene>
    <name evidence="1" type="ORF">C6P37_10320</name>
</gene>
<dbReference type="Proteomes" id="UP000257014">
    <property type="component" value="Unassembled WGS sequence"/>
</dbReference>
<dbReference type="AlphaFoldDB" id="A0A3E0K3D5"/>
<reference evidence="1 2" key="1">
    <citation type="submission" date="2018-03" db="EMBL/GenBank/DDBJ databases">
        <authorList>
            <person name="Keele B.F."/>
        </authorList>
    </citation>
    <scope>NUCLEOTIDE SEQUENCE [LARGE SCALE GENOMIC DNA]</scope>
    <source>
        <strain evidence="1">ZCTH4_d</strain>
    </source>
</reference>
<accession>A0A3E0K3D5</accession>
<evidence type="ECO:0008006" key="3">
    <source>
        <dbReference type="Google" id="ProtNLM"/>
    </source>
</evidence>
<protein>
    <recommendedName>
        <fullName evidence="3">SatD family (SatD)</fullName>
    </recommendedName>
</protein>
<proteinExistence type="predicted"/>